<dbReference type="GO" id="GO:0003677">
    <property type="term" value="F:DNA binding"/>
    <property type="evidence" value="ECO:0007669"/>
    <property type="project" value="UniProtKB-KW"/>
</dbReference>
<feature type="domain" description="HTH marR-type" evidence="4">
    <location>
        <begin position="8"/>
        <end position="139"/>
    </location>
</feature>
<reference evidence="5 6" key="1">
    <citation type="submission" date="2023-07" db="EMBL/GenBank/DDBJ databases">
        <title>Genomic Encyclopedia of Type Strains, Phase IV (KMG-IV): sequencing the most valuable type-strain genomes for metagenomic binning, comparative biology and taxonomic classification.</title>
        <authorList>
            <person name="Goeker M."/>
        </authorList>
    </citation>
    <scope>NUCLEOTIDE SEQUENCE [LARGE SCALE GENOMIC DNA]</scope>
    <source>
        <strain evidence="5 6">DSM 29005</strain>
    </source>
</reference>
<evidence type="ECO:0000256" key="3">
    <source>
        <dbReference type="ARBA" id="ARBA00023163"/>
    </source>
</evidence>
<evidence type="ECO:0000256" key="1">
    <source>
        <dbReference type="ARBA" id="ARBA00023015"/>
    </source>
</evidence>
<name>A0ABT9Z9E9_9BACI</name>
<dbReference type="PRINTS" id="PR00598">
    <property type="entry name" value="HTHMARR"/>
</dbReference>
<dbReference type="SMART" id="SM00347">
    <property type="entry name" value="HTH_MARR"/>
    <property type="match status" value="1"/>
</dbReference>
<accession>A0ABT9Z9E9</accession>
<keyword evidence="2 5" id="KW-0238">DNA-binding</keyword>
<dbReference type="RefSeq" id="WP_307335636.1">
    <property type="nucleotide sequence ID" value="NZ_JAUSUD010000001.1"/>
</dbReference>
<protein>
    <submittedName>
        <fullName evidence="5">DNA-binding MarR family transcriptional regulator</fullName>
    </submittedName>
</protein>
<evidence type="ECO:0000259" key="4">
    <source>
        <dbReference type="PROSITE" id="PS50995"/>
    </source>
</evidence>
<comment type="caution">
    <text evidence="5">The sequence shown here is derived from an EMBL/GenBank/DDBJ whole genome shotgun (WGS) entry which is preliminary data.</text>
</comment>
<gene>
    <name evidence="5" type="ORF">J2S19_000133</name>
</gene>
<keyword evidence="6" id="KW-1185">Reference proteome</keyword>
<dbReference type="Proteomes" id="UP001234495">
    <property type="component" value="Unassembled WGS sequence"/>
</dbReference>
<dbReference type="PROSITE" id="PS50995">
    <property type="entry name" value="HTH_MARR_2"/>
    <property type="match status" value="1"/>
</dbReference>
<keyword evidence="1" id="KW-0805">Transcription regulation</keyword>
<dbReference type="InterPro" id="IPR036390">
    <property type="entry name" value="WH_DNA-bd_sf"/>
</dbReference>
<dbReference type="PANTHER" id="PTHR42756:SF1">
    <property type="entry name" value="TRANSCRIPTIONAL REPRESSOR OF EMRAB OPERON"/>
    <property type="match status" value="1"/>
</dbReference>
<dbReference type="InterPro" id="IPR000835">
    <property type="entry name" value="HTH_MarR-typ"/>
</dbReference>
<organism evidence="5 6">
    <name type="scientific">Metabacillus malikii</name>
    <dbReference type="NCBI Taxonomy" id="1504265"/>
    <lineage>
        <taxon>Bacteria</taxon>
        <taxon>Bacillati</taxon>
        <taxon>Bacillota</taxon>
        <taxon>Bacilli</taxon>
        <taxon>Bacillales</taxon>
        <taxon>Bacillaceae</taxon>
        <taxon>Metabacillus</taxon>
    </lineage>
</organism>
<dbReference type="Gene3D" id="1.10.10.10">
    <property type="entry name" value="Winged helix-like DNA-binding domain superfamily/Winged helix DNA-binding domain"/>
    <property type="match status" value="1"/>
</dbReference>
<dbReference type="InterPro" id="IPR036388">
    <property type="entry name" value="WH-like_DNA-bd_sf"/>
</dbReference>
<dbReference type="PANTHER" id="PTHR42756">
    <property type="entry name" value="TRANSCRIPTIONAL REGULATOR, MARR"/>
    <property type="match status" value="1"/>
</dbReference>
<keyword evidence="3" id="KW-0804">Transcription</keyword>
<dbReference type="SUPFAM" id="SSF46785">
    <property type="entry name" value="Winged helix' DNA-binding domain"/>
    <property type="match status" value="1"/>
</dbReference>
<dbReference type="Pfam" id="PF01047">
    <property type="entry name" value="MarR"/>
    <property type="match status" value="1"/>
</dbReference>
<sequence>MKNRLENMYELESLMRYVYKVLRNEMNTVYENEMSRNEFFILRALYENGSKKSVDLSKMLNVSASHITAITDSLIDKKWIERIRSDKDRRIVNLHITEEGRNKLELFEKKKTDFLLGKFKDFNDDEIENFIYLFKKLIKE</sequence>
<proteinExistence type="predicted"/>
<evidence type="ECO:0000313" key="5">
    <source>
        <dbReference type="EMBL" id="MDQ0228883.1"/>
    </source>
</evidence>
<evidence type="ECO:0000313" key="6">
    <source>
        <dbReference type="Proteomes" id="UP001234495"/>
    </source>
</evidence>
<evidence type="ECO:0000256" key="2">
    <source>
        <dbReference type="ARBA" id="ARBA00023125"/>
    </source>
</evidence>
<dbReference type="EMBL" id="JAUSUD010000001">
    <property type="protein sequence ID" value="MDQ0228883.1"/>
    <property type="molecule type" value="Genomic_DNA"/>
</dbReference>